<dbReference type="PANTHER" id="PTHR43129">
    <property type="entry name" value="FOSMIDOMYCIN RESISTANCE PROTEIN"/>
    <property type="match status" value="1"/>
</dbReference>
<dbReference type="InterPro" id="IPR020846">
    <property type="entry name" value="MFS_dom"/>
</dbReference>
<dbReference type="InterPro" id="IPR011701">
    <property type="entry name" value="MFS"/>
</dbReference>
<reference evidence="6" key="1">
    <citation type="submission" date="2020-07" db="EMBL/GenBank/DDBJ databases">
        <title>Huge and variable diversity of episymbiotic CPR bacteria and DPANN archaea in groundwater ecosystems.</title>
        <authorList>
            <person name="He C.Y."/>
            <person name="Keren R."/>
            <person name="Whittaker M."/>
            <person name="Farag I.F."/>
            <person name="Doudna J."/>
            <person name="Cate J.H.D."/>
            <person name="Banfield J.F."/>
        </authorList>
    </citation>
    <scope>NUCLEOTIDE SEQUENCE</scope>
    <source>
        <strain evidence="6">NC_groundwater_672_Ag_B-0.1um_62_36</strain>
    </source>
</reference>
<feature type="transmembrane region" description="Helical" evidence="4">
    <location>
        <begin position="82"/>
        <end position="99"/>
    </location>
</feature>
<evidence type="ECO:0000256" key="4">
    <source>
        <dbReference type="SAM" id="Phobius"/>
    </source>
</evidence>
<keyword evidence="2 4" id="KW-1133">Transmembrane helix</keyword>
<dbReference type="Gene3D" id="1.20.1250.20">
    <property type="entry name" value="MFS general substrate transporter like domains"/>
    <property type="match status" value="2"/>
</dbReference>
<dbReference type="AlphaFoldDB" id="A0A932CQE8"/>
<feature type="transmembrane region" description="Helical" evidence="4">
    <location>
        <begin position="20"/>
        <end position="44"/>
    </location>
</feature>
<comment type="caution">
    <text evidence="6">The sequence shown here is derived from an EMBL/GenBank/DDBJ whole genome shotgun (WGS) entry which is preliminary data.</text>
</comment>
<dbReference type="InterPro" id="IPR036259">
    <property type="entry name" value="MFS_trans_sf"/>
</dbReference>
<feature type="transmembrane region" description="Helical" evidence="4">
    <location>
        <begin position="281"/>
        <end position="299"/>
    </location>
</feature>
<feature type="transmembrane region" description="Helical" evidence="4">
    <location>
        <begin position="338"/>
        <end position="358"/>
    </location>
</feature>
<feature type="transmembrane region" description="Helical" evidence="4">
    <location>
        <begin position="248"/>
        <end position="269"/>
    </location>
</feature>
<dbReference type="GO" id="GO:0022857">
    <property type="term" value="F:transmembrane transporter activity"/>
    <property type="evidence" value="ECO:0007669"/>
    <property type="project" value="InterPro"/>
</dbReference>
<gene>
    <name evidence="6" type="ORF">HYY20_12040</name>
</gene>
<dbReference type="GO" id="GO:0005886">
    <property type="term" value="C:plasma membrane"/>
    <property type="evidence" value="ECO:0007669"/>
    <property type="project" value="TreeGrafter"/>
</dbReference>
<proteinExistence type="predicted"/>
<evidence type="ECO:0000256" key="2">
    <source>
        <dbReference type="ARBA" id="ARBA00022989"/>
    </source>
</evidence>
<feature type="transmembrane region" description="Helical" evidence="4">
    <location>
        <begin position="56"/>
        <end position="75"/>
    </location>
</feature>
<accession>A0A932CQE8</accession>
<dbReference type="Proteomes" id="UP000769766">
    <property type="component" value="Unassembled WGS sequence"/>
</dbReference>
<dbReference type="CDD" id="cd17478">
    <property type="entry name" value="MFS_FsR"/>
    <property type="match status" value="1"/>
</dbReference>
<feature type="transmembrane region" description="Helical" evidence="4">
    <location>
        <begin position="171"/>
        <end position="190"/>
    </location>
</feature>
<sequence length="411" mass="42998">MKTTTAGRSHPARLERGKLFTLMVAHFFCDGYAGFLAPILPLVIKELHLSLTSASFLASMLALSSALLQPIFGYLSDRMTRSHFVALGPLLSAIFLGSMGLADSYLLLSIFLFLGGMGVSCFHPQGTALAGETGGARRGLSISLFIGAGTAGYALGPLLIVYLVSALGLRSSWLSAVPGILAALLIYALAPRERARSRAFQRTSLKTSLLPRWRAMALLMAIVVATSISRMGFLNFVPIYLEERGQSLVSGGWAVALFIAFGAVGATLGGPLSDRWGRKRTILLVILASIPSLYGYTWIGGMGWPASVFLALAGATTMASNTVLVAMSQEMLPENPGVASSLVMGLGWGIAGVALILAGNVADALGVTTTLTFLSFTPLVGLLCGAAITEKGRMQAGSVAASSQPPLPVRE</sequence>
<evidence type="ECO:0000313" key="6">
    <source>
        <dbReference type="EMBL" id="MBI2877601.1"/>
    </source>
</evidence>
<dbReference type="PANTHER" id="PTHR43129:SF1">
    <property type="entry name" value="FOSMIDOMYCIN RESISTANCE PROTEIN"/>
    <property type="match status" value="1"/>
</dbReference>
<dbReference type="PROSITE" id="PS50850">
    <property type="entry name" value="MFS"/>
    <property type="match status" value="1"/>
</dbReference>
<feature type="transmembrane region" description="Helical" evidence="4">
    <location>
        <begin position="305"/>
        <end position="326"/>
    </location>
</feature>
<name>A0A932CQE8_UNCTE</name>
<feature type="transmembrane region" description="Helical" evidence="4">
    <location>
        <begin position="211"/>
        <end position="228"/>
    </location>
</feature>
<feature type="transmembrane region" description="Helical" evidence="4">
    <location>
        <begin position="144"/>
        <end position="165"/>
    </location>
</feature>
<dbReference type="Pfam" id="PF07690">
    <property type="entry name" value="MFS_1"/>
    <property type="match status" value="1"/>
</dbReference>
<keyword evidence="1 4" id="KW-0812">Transmembrane</keyword>
<evidence type="ECO:0000256" key="1">
    <source>
        <dbReference type="ARBA" id="ARBA00022692"/>
    </source>
</evidence>
<dbReference type="SUPFAM" id="SSF103473">
    <property type="entry name" value="MFS general substrate transporter"/>
    <property type="match status" value="1"/>
</dbReference>
<feature type="transmembrane region" description="Helical" evidence="4">
    <location>
        <begin position="364"/>
        <end position="388"/>
    </location>
</feature>
<feature type="transmembrane region" description="Helical" evidence="4">
    <location>
        <begin position="105"/>
        <end position="123"/>
    </location>
</feature>
<feature type="domain" description="Major facilitator superfamily (MFS) profile" evidence="5">
    <location>
        <begin position="18"/>
        <end position="393"/>
    </location>
</feature>
<evidence type="ECO:0000313" key="7">
    <source>
        <dbReference type="Proteomes" id="UP000769766"/>
    </source>
</evidence>
<protein>
    <submittedName>
        <fullName evidence="6">MFS transporter</fullName>
    </submittedName>
</protein>
<keyword evidence="3 4" id="KW-0472">Membrane</keyword>
<evidence type="ECO:0000259" key="5">
    <source>
        <dbReference type="PROSITE" id="PS50850"/>
    </source>
</evidence>
<dbReference type="EMBL" id="JACPRF010000370">
    <property type="protein sequence ID" value="MBI2877601.1"/>
    <property type="molecule type" value="Genomic_DNA"/>
</dbReference>
<organism evidence="6 7">
    <name type="scientific">Tectimicrobiota bacterium</name>
    <dbReference type="NCBI Taxonomy" id="2528274"/>
    <lineage>
        <taxon>Bacteria</taxon>
        <taxon>Pseudomonadati</taxon>
        <taxon>Nitrospinota/Tectimicrobiota group</taxon>
        <taxon>Candidatus Tectimicrobiota</taxon>
    </lineage>
</organism>
<evidence type="ECO:0000256" key="3">
    <source>
        <dbReference type="ARBA" id="ARBA00023136"/>
    </source>
</evidence>